<name>A0A9P6SVM3_9FUNG</name>
<proteinExistence type="predicted"/>
<feature type="non-terminal residue" evidence="1">
    <location>
        <position position="90"/>
    </location>
</feature>
<comment type="caution">
    <text evidence="1">The sequence shown here is derived from an EMBL/GenBank/DDBJ whole genome shotgun (WGS) entry which is preliminary data.</text>
</comment>
<accession>A0A9P6SVM3</accession>
<organism evidence="1 2">
    <name type="scientific">Entomortierella chlamydospora</name>
    <dbReference type="NCBI Taxonomy" id="101097"/>
    <lineage>
        <taxon>Eukaryota</taxon>
        <taxon>Fungi</taxon>
        <taxon>Fungi incertae sedis</taxon>
        <taxon>Mucoromycota</taxon>
        <taxon>Mortierellomycotina</taxon>
        <taxon>Mortierellomycetes</taxon>
        <taxon>Mortierellales</taxon>
        <taxon>Mortierellaceae</taxon>
        <taxon>Entomortierella</taxon>
    </lineage>
</organism>
<dbReference type="SUPFAM" id="SSF52047">
    <property type="entry name" value="RNI-like"/>
    <property type="match status" value="1"/>
</dbReference>
<dbReference type="Proteomes" id="UP000703661">
    <property type="component" value="Unassembled WGS sequence"/>
</dbReference>
<feature type="non-terminal residue" evidence="1">
    <location>
        <position position="1"/>
    </location>
</feature>
<reference evidence="1" key="1">
    <citation type="journal article" date="2020" name="Fungal Divers.">
        <title>Resolving the Mortierellaceae phylogeny through synthesis of multi-gene phylogenetics and phylogenomics.</title>
        <authorList>
            <person name="Vandepol N."/>
            <person name="Liber J."/>
            <person name="Desiro A."/>
            <person name="Na H."/>
            <person name="Kennedy M."/>
            <person name="Barry K."/>
            <person name="Grigoriev I.V."/>
            <person name="Miller A.N."/>
            <person name="O'Donnell K."/>
            <person name="Stajich J.E."/>
            <person name="Bonito G."/>
        </authorList>
    </citation>
    <scope>NUCLEOTIDE SEQUENCE</scope>
    <source>
        <strain evidence="1">NRRL 2769</strain>
    </source>
</reference>
<sequence>LLATLTRLEHLQLSYTCLDLSRESGFHQLSSLKDLRILSIETCGYPALTQEDLVWMVTAWPKLERIYVNMPGASKERQYRVWLKEAKRED</sequence>
<evidence type="ECO:0000313" key="2">
    <source>
        <dbReference type="Proteomes" id="UP000703661"/>
    </source>
</evidence>
<dbReference type="InterPro" id="IPR032675">
    <property type="entry name" value="LRR_dom_sf"/>
</dbReference>
<protein>
    <submittedName>
        <fullName evidence="1">Uncharacterized protein</fullName>
    </submittedName>
</protein>
<keyword evidence="2" id="KW-1185">Reference proteome</keyword>
<dbReference type="AlphaFoldDB" id="A0A9P6SVM3"/>
<dbReference type="Gene3D" id="3.80.10.10">
    <property type="entry name" value="Ribonuclease Inhibitor"/>
    <property type="match status" value="1"/>
</dbReference>
<dbReference type="EMBL" id="JAAAID010002567">
    <property type="protein sequence ID" value="KAG0006708.1"/>
    <property type="molecule type" value="Genomic_DNA"/>
</dbReference>
<evidence type="ECO:0000313" key="1">
    <source>
        <dbReference type="EMBL" id="KAG0006708.1"/>
    </source>
</evidence>
<gene>
    <name evidence="1" type="ORF">BGZ80_005169</name>
</gene>